<name>A0AA88GQT0_NAELO</name>
<dbReference type="Proteomes" id="UP000816034">
    <property type="component" value="Unassembled WGS sequence"/>
</dbReference>
<organism evidence="2 3">
    <name type="scientific">Naegleria lovaniensis</name>
    <name type="common">Amoeba</name>
    <dbReference type="NCBI Taxonomy" id="51637"/>
    <lineage>
        <taxon>Eukaryota</taxon>
        <taxon>Discoba</taxon>
        <taxon>Heterolobosea</taxon>
        <taxon>Tetramitia</taxon>
        <taxon>Eutetramitia</taxon>
        <taxon>Vahlkampfiidae</taxon>
        <taxon>Naegleria</taxon>
    </lineage>
</organism>
<proteinExistence type="predicted"/>
<feature type="region of interest" description="Disordered" evidence="1">
    <location>
        <begin position="1"/>
        <end position="57"/>
    </location>
</feature>
<evidence type="ECO:0000256" key="1">
    <source>
        <dbReference type="SAM" id="MobiDB-lite"/>
    </source>
</evidence>
<dbReference type="InterPro" id="IPR036770">
    <property type="entry name" value="Ankyrin_rpt-contain_sf"/>
</dbReference>
<sequence>MIPRFQFATPAPSSQRSSNNQRNNSHSSSSLSCSLQSRSSRASTSESRQQQSLSRIYNNSNNNINTITMASVGGVSTLATSFSGSYMSIYDTDLANVIEQSDQTIGLLDVVRGNAQLYSDESTVSTSSRYRFINLKNKMDASDDAEIFHNHCQNGDLYQITRMLTAKNGKFILSRKFRYAFPLFTAIHFNQYEVVKELLRNGACPFEFGYEENHTDDNQYNRNIQRGLFSDGEHNIEISCLYEAVRVQNLEIVKLLLEQYSKHPSQKLSRGRKLSPYHANQVMKESPLYLACRLGNLSIISEFFNSTYQLLPRIDFFHGSSLYSKSIILTLFHAVGDVGGKNLLEQEIASTNIMKLLAPMYKLQRVQLLERRATRISALDYSPNIDAISSVNYLKPYSDEFSIHSCLNISKVKIATRFSNFVVNSPLYLAIYNENDTLTRYLLSNHLSMIDISLGEIGKAQTKFSLAHPFKETCLYIAIIKRSLHAVIALLRAHPNIYMDEELENYRQLSFQEGFHFDKMIDIALYFSNNMKRVVNSNIFSDIQLVSMDIPLSFYF</sequence>
<accession>A0AA88GQT0</accession>
<evidence type="ECO:0000313" key="2">
    <source>
        <dbReference type="EMBL" id="KAG2382380.1"/>
    </source>
</evidence>
<dbReference type="Gene3D" id="1.25.40.20">
    <property type="entry name" value="Ankyrin repeat-containing domain"/>
    <property type="match status" value="1"/>
</dbReference>
<dbReference type="PROSITE" id="PS51257">
    <property type="entry name" value="PROKAR_LIPOPROTEIN"/>
    <property type="match status" value="1"/>
</dbReference>
<dbReference type="PANTHER" id="PTHR24121:SF22">
    <property type="entry name" value="PROTEIN ACCELERATED CELL DEATH 6-LIKE"/>
    <property type="match status" value="1"/>
</dbReference>
<dbReference type="AlphaFoldDB" id="A0AA88GQT0"/>
<dbReference type="GeneID" id="68098037"/>
<dbReference type="SUPFAM" id="SSF48403">
    <property type="entry name" value="Ankyrin repeat"/>
    <property type="match status" value="1"/>
</dbReference>
<protein>
    <submittedName>
        <fullName evidence="2">Uncharacterized protein</fullName>
    </submittedName>
</protein>
<evidence type="ECO:0000313" key="3">
    <source>
        <dbReference type="Proteomes" id="UP000816034"/>
    </source>
</evidence>
<comment type="caution">
    <text evidence="2">The sequence shown here is derived from an EMBL/GenBank/DDBJ whole genome shotgun (WGS) entry which is preliminary data.</text>
</comment>
<dbReference type="EMBL" id="PYSW02000024">
    <property type="protein sequence ID" value="KAG2382380.1"/>
    <property type="molecule type" value="Genomic_DNA"/>
</dbReference>
<dbReference type="SMART" id="SM00248">
    <property type="entry name" value="ANK"/>
    <property type="match status" value="5"/>
</dbReference>
<gene>
    <name evidence="2" type="ORF">C9374_005582</name>
</gene>
<dbReference type="PANTHER" id="PTHR24121">
    <property type="entry name" value="NO MECHANORECEPTOR POTENTIAL C, ISOFORM D-RELATED"/>
    <property type="match status" value="1"/>
</dbReference>
<dbReference type="RefSeq" id="XP_044548059.1">
    <property type="nucleotide sequence ID" value="XM_044695348.1"/>
</dbReference>
<dbReference type="InterPro" id="IPR002110">
    <property type="entry name" value="Ankyrin_rpt"/>
</dbReference>
<keyword evidence="3" id="KW-1185">Reference proteome</keyword>
<feature type="compositionally biased region" description="Low complexity" evidence="1">
    <location>
        <begin position="13"/>
        <end position="57"/>
    </location>
</feature>
<reference evidence="2 3" key="1">
    <citation type="journal article" date="2018" name="BMC Genomics">
        <title>The genome of Naegleria lovaniensis, the basis for a comparative approach to unravel pathogenicity factors of the human pathogenic amoeba N. fowleri.</title>
        <authorList>
            <person name="Liechti N."/>
            <person name="Schurch N."/>
            <person name="Bruggmann R."/>
            <person name="Wittwer M."/>
        </authorList>
    </citation>
    <scope>NUCLEOTIDE SEQUENCE [LARGE SCALE GENOMIC DNA]</scope>
    <source>
        <strain evidence="2 3">ATCC 30569</strain>
    </source>
</reference>